<accession>A0A1E7QYT8</accession>
<keyword evidence="2" id="KW-0472">Membrane</keyword>
<sequence length="60" mass="6393">MSQHPIPNQAVGKLRYPTPTSTPTRKEKFKAVARTAAEFTGFVIISVLAVTGAYALVFGG</sequence>
<evidence type="ECO:0000313" key="3">
    <source>
        <dbReference type="EMBL" id="OEY92220.1"/>
    </source>
</evidence>
<dbReference type="RefSeq" id="WP_070070816.1">
    <property type="nucleotide sequence ID" value="NZ_MKKK01000067.1"/>
</dbReference>
<dbReference type="STRING" id="1262585.BJI46_05565"/>
<keyword evidence="4" id="KW-1185">Reference proteome</keyword>
<proteinExistence type="predicted"/>
<organism evidence="3 4">
    <name type="scientific">Acinetobacter qingfengensis</name>
    <dbReference type="NCBI Taxonomy" id="1262585"/>
    <lineage>
        <taxon>Bacteria</taxon>
        <taxon>Pseudomonadati</taxon>
        <taxon>Pseudomonadota</taxon>
        <taxon>Gammaproteobacteria</taxon>
        <taxon>Moraxellales</taxon>
        <taxon>Moraxellaceae</taxon>
        <taxon>Acinetobacter</taxon>
    </lineage>
</organism>
<evidence type="ECO:0000256" key="2">
    <source>
        <dbReference type="SAM" id="Phobius"/>
    </source>
</evidence>
<feature type="transmembrane region" description="Helical" evidence="2">
    <location>
        <begin position="35"/>
        <end position="57"/>
    </location>
</feature>
<name>A0A1E7QYT8_9GAMM</name>
<keyword evidence="2" id="KW-0812">Transmembrane</keyword>
<comment type="caution">
    <text evidence="3">The sequence shown here is derived from an EMBL/GenBank/DDBJ whole genome shotgun (WGS) entry which is preliminary data.</text>
</comment>
<dbReference type="EMBL" id="MKKK01000067">
    <property type="protein sequence ID" value="OEY92220.1"/>
    <property type="molecule type" value="Genomic_DNA"/>
</dbReference>
<dbReference type="OrthoDB" id="9953505at2"/>
<evidence type="ECO:0000256" key="1">
    <source>
        <dbReference type="SAM" id="MobiDB-lite"/>
    </source>
</evidence>
<dbReference type="Proteomes" id="UP000185895">
    <property type="component" value="Unassembled WGS sequence"/>
</dbReference>
<feature type="region of interest" description="Disordered" evidence="1">
    <location>
        <begin position="1"/>
        <end position="25"/>
    </location>
</feature>
<dbReference type="AlphaFoldDB" id="A0A1E7QYT8"/>
<evidence type="ECO:0000313" key="4">
    <source>
        <dbReference type="Proteomes" id="UP000185895"/>
    </source>
</evidence>
<protein>
    <submittedName>
        <fullName evidence="3">Uncharacterized protein</fullName>
    </submittedName>
</protein>
<reference evidence="3 4" key="1">
    <citation type="submission" date="2016-09" db="EMBL/GenBank/DDBJ databases">
        <authorList>
            <person name="Capua I."/>
            <person name="De Benedictis P."/>
            <person name="Joannis T."/>
            <person name="Lombin L.H."/>
            <person name="Cattoli G."/>
        </authorList>
    </citation>
    <scope>NUCLEOTIDE SEQUENCE [LARGE SCALE GENOMIC DNA]</scope>
    <source>
        <strain evidence="3 4">ANC 4671</strain>
    </source>
</reference>
<gene>
    <name evidence="3" type="ORF">BJI46_05565</name>
</gene>
<keyword evidence="2" id="KW-1133">Transmembrane helix</keyword>